<comment type="similarity">
    <text evidence="2 9">Belongs to the membrane fusion protein (MFP) (TC 8.A.1) family.</text>
</comment>
<comment type="subcellular location">
    <subcellularLocation>
        <location evidence="1 9">Cell inner membrane</location>
        <topology evidence="1 9">Single-pass membrane protein</topology>
    </subcellularLocation>
</comment>
<feature type="domain" description="AprE-like beta-barrel" evidence="12">
    <location>
        <begin position="302"/>
        <end position="391"/>
    </location>
</feature>
<gene>
    <name evidence="13" type="ORF">FXV83_39215</name>
</gene>
<evidence type="ECO:0000256" key="3">
    <source>
        <dbReference type="ARBA" id="ARBA00022448"/>
    </source>
</evidence>
<keyword evidence="7" id="KW-1133">Transmembrane helix</keyword>
<dbReference type="PANTHER" id="PTHR30386">
    <property type="entry name" value="MEMBRANE FUSION SUBUNIT OF EMRAB-TOLC MULTIDRUG EFFLUX PUMP"/>
    <property type="match status" value="1"/>
</dbReference>
<evidence type="ECO:0000256" key="7">
    <source>
        <dbReference type="ARBA" id="ARBA00022989"/>
    </source>
</evidence>
<dbReference type="PANTHER" id="PTHR30386:SF17">
    <property type="entry name" value="ALKALINE PROTEASE SECRETION PROTEIN APRE"/>
    <property type="match status" value="1"/>
</dbReference>
<dbReference type="InterPro" id="IPR010129">
    <property type="entry name" value="T1SS_HlyD"/>
</dbReference>
<name>A0A5S4YB05_9BRAD</name>
<keyword evidence="10" id="KW-0175">Coiled coil</keyword>
<dbReference type="InterPro" id="IPR006144">
    <property type="entry name" value="Secretion_HlyD_CS"/>
</dbReference>
<feature type="coiled-coil region" evidence="10">
    <location>
        <begin position="233"/>
        <end position="260"/>
    </location>
</feature>
<dbReference type="GO" id="GO:0005886">
    <property type="term" value="C:plasma membrane"/>
    <property type="evidence" value="ECO:0007669"/>
    <property type="project" value="UniProtKB-SubCell"/>
</dbReference>
<dbReference type="RefSeq" id="WP_148745403.1">
    <property type="nucleotide sequence ID" value="NZ_VSTH01000194.1"/>
</dbReference>
<protein>
    <recommendedName>
        <fullName evidence="9">Membrane fusion protein (MFP) family protein</fullName>
    </recommendedName>
</protein>
<dbReference type="Pfam" id="PF26002">
    <property type="entry name" value="Beta-barrel_AprE"/>
    <property type="match status" value="1"/>
</dbReference>
<accession>A0A5S4YB05</accession>
<evidence type="ECO:0000256" key="2">
    <source>
        <dbReference type="ARBA" id="ARBA00009477"/>
    </source>
</evidence>
<dbReference type="PRINTS" id="PR01490">
    <property type="entry name" value="RTXTOXIND"/>
</dbReference>
<dbReference type="InterPro" id="IPR050739">
    <property type="entry name" value="MFP"/>
</dbReference>
<evidence type="ECO:0000256" key="8">
    <source>
        <dbReference type="ARBA" id="ARBA00023136"/>
    </source>
</evidence>
<evidence type="ECO:0000313" key="14">
    <source>
        <dbReference type="Proteomes" id="UP000324797"/>
    </source>
</evidence>
<dbReference type="Proteomes" id="UP000324797">
    <property type="component" value="Unassembled WGS sequence"/>
</dbReference>
<dbReference type="NCBIfam" id="TIGR01843">
    <property type="entry name" value="type_I_hlyD"/>
    <property type="match status" value="1"/>
</dbReference>
<feature type="domain" description="AprE-like long alpha-helical hairpin" evidence="11">
    <location>
        <begin position="70"/>
        <end position="255"/>
    </location>
</feature>
<dbReference type="Gene3D" id="2.40.30.170">
    <property type="match status" value="1"/>
</dbReference>
<evidence type="ECO:0000256" key="9">
    <source>
        <dbReference type="RuleBase" id="RU365093"/>
    </source>
</evidence>
<evidence type="ECO:0000256" key="10">
    <source>
        <dbReference type="SAM" id="Coils"/>
    </source>
</evidence>
<keyword evidence="8" id="KW-0472">Membrane</keyword>
<dbReference type="Pfam" id="PF25994">
    <property type="entry name" value="HH_AprE"/>
    <property type="match status" value="1"/>
</dbReference>
<dbReference type="Gene3D" id="2.40.50.100">
    <property type="match status" value="1"/>
</dbReference>
<dbReference type="EMBL" id="VSTH01000194">
    <property type="protein sequence ID" value="TYO61213.1"/>
    <property type="molecule type" value="Genomic_DNA"/>
</dbReference>
<proteinExistence type="inferred from homology"/>
<comment type="caution">
    <text evidence="13">The sequence shown here is derived from an EMBL/GenBank/DDBJ whole genome shotgun (WGS) entry which is preliminary data.</text>
</comment>
<evidence type="ECO:0000256" key="4">
    <source>
        <dbReference type="ARBA" id="ARBA00022475"/>
    </source>
</evidence>
<evidence type="ECO:0000313" key="13">
    <source>
        <dbReference type="EMBL" id="TYO61213.1"/>
    </source>
</evidence>
<reference evidence="13 14" key="1">
    <citation type="submission" date="2019-08" db="EMBL/GenBank/DDBJ databases">
        <title>Bradyrhizobium hipponensis sp. nov., a rhizobium isolated from a Lupinus angustifolius root nodule in Tunisia.</title>
        <authorList>
            <person name="Off K."/>
            <person name="Rejili M."/>
            <person name="Mars M."/>
            <person name="Brachmann A."/>
            <person name="Marin M."/>
        </authorList>
    </citation>
    <scope>NUCLEOTIDE SEQUENCE [LARGE SCALE GENOMIC DNA]</scope>
    <source>
        <strain evidence="14">aSej3</strain>
    </source>
</reference>
<evidence type="ECO:0000256" key="1">
    <source>
        <dbReference type="ARBA" id="ARBA00004377"/>
    </source>
</evidence>
<keyword evidence="4 9" id="KW-1003">Cell membrane</keyword>
<sequence>MFAVLLGGFGGWAGLAPLSSAAVAPGTVKVDTNRKTIQHLEGGIIREILVRDGDLIKKGQVLIRLDSLDADADRDAKRAKVDALTAQEARLIAERDGRKSVGYPDDLSSRRSDGAIREILEGQERIFADHQRAVQDQISVWMQRSEQYRAQMASLESQNKTIEQQIPLFEEQLNDQKYLLTKGLSLKPKLLELERQLVAARGDVESNKGKIQSFREQIGESDAQIMGVRSTQAKAVSEELRKVQGDRNEAAEELRKFIAKAGRTEVVAPQDGTILNLKFFTKGGVVPPGGAILDLVPLEDKMVLEVKVQPLDIDVVRPDLPATVRFVAYKQRITPTVDGTVKWVAGDATTDDKTNTTYYLARVEVSAAELKRVPHVKLYPGMPVDVSIVTGERTLLDYLIQPLSDSFAHAFREQ</sequence>
<organism evidence="13 14">
    <name type="scientific">Bradyrhizobium hipponense</name>
    <dbReference type="NCBI Taxonomy" id="2605638"/>
    <lineage>
        <taxon>Bacteria</taxon>
        <taxon>Pseudomonadati</taxon>
        <taxon>Pseudomonadota</taxon>
        <taxon>Alphaproteobacteria</taxon>
        <taxon>Hyphomicrobiales</taxon>
        <taxon>Nitrobacteraceae</taxon>
        <taxon>Bradyrhizobium</taxon>
    </lineage>
</organism>
<dbReference type="AlphaFoldDB" id="A0A5S4YB05"/>
<keyword evidence="14" id="KW-1185">Reference proteome</keyword>
<keyword evidence="5 9" id="KW-0997">Cell inner membrane</keyword>
<evidence type="ECO:0000256" key="6">
    <source>
        <dbReference type="ARBA" id="ARBA00022692"/>
    </source>
</evidence>
<evidence type="ECO:0000259" key="11">
    <source>
        <dbReference type="Pfam" id="PF25994"/>
    </source>
</evidence>
<keyword evidence="3 9" id="KW-0813">Transport</keyword>
<dbReference type="PROSITE" id="PS00543">
    <property type="entry name" value="HLYD_FAMILY"/>
    <property type="match status" value="1"/>
</dbReference>
<keyword evidence="6" id="KW-0812">Transmembrane</keyword>
<dbReference type="GO" id="GO:0009306">
    <property type="term" value="P:protein secretion"/>
    <property type="evidence" value="ECO:0007669"/>
    <property type="project" value="InterPro"/>
</dbReference>
<evidence type="ECO:0000256" key="5">
    <source>
        <dbReference type="ARBA" id="ARBA00022519"/>
    </source>
</evidence>
<feature type="coiled-coil region" evidence="10">
    <location>
        <begin position="145"/>
        <end position="172"/>
    </location>
</feature>
<evidence type="ECO:0000259" key="12">
    <source>
        <dbReference type="Pfam" id="PF26002"/>
    </source>
</evidence>
<dbReference type="InterPro" id="IPR058781">
    <property type="entry name" value="HH_AprE-like"/>
</dbReference>
<dbReference type="InterPro" id="IPR058982">
    <property type="entry name" value="Beta-barrel_AprE"/>
</dbReference>